<organism evidence="1 2">
    <name type="scientific">Agrococcus pavilionensis RW1</name>
    <dbReference type="NCBI Taxonomy" id="1330458"/>
    <lineage>
        <taxon>Bacteria</taxon>
        <taxon>Bacillati</taxon>
        <taxon>Actinomycetota</taxon>
        <taxon>Actinomycetes</taxon>
        <taxon>Micrococcales</taxon>
        <taxon>Microbacteriaceae</taxon>
        <taxon>Agrococcus</taxon>
    </lineage>
</organism>
<accession>U1MS61</accession>
<dbReference type="RefSeq" id="WP_021011250.1">
    <property type="nucleotide sequence ID" value="NZ_ASHR01000031.1"/>
</dbReference>
<evidence type="ECO:0000313" key="2">
    <source>
        <dbReference type="Proteomes" id="UP000016462"/>
    </source>
</evidence>
<dbReference type="Proteomes" id="UP000016462">
    <property type="component" value="Unassembled WGS sequence"/>
</dbReference>
<keyword evidence="2" id="KW-1185">Reference proteome</keyword>
<gene>
    <name evidence="1" type="ORF">L332_03420</name>
</gene>
<name>U1MS61_9MICO</name>
<reference evidence="1 2" key="1">
    <citation type="journal article" date="2013" name="Genome Announc.">
        <title>First draft genome sequence from a member of the genus agrococcus, isolated from modern microbialites.</title>
        <authorList>
            <person name="White R.A.III."/>
            <person name="Grassa C.J."/>
            <person name="Suttle C.A."/>
        </authorList>
    </citation>
    <scope>NUCLEOTIDE SEQUENCE [LARGE SCALE GENOMIC DNA]</scope>
    <source>
        <strain evidence="1 2">RW1</strain>
    </source>
</reference>
<comment type="caution">
    <text evidence="1">The sequence shown here is derived from an EMBL/GenBank/DDBJ whole genome shotgun (WGS) entry which is preliminary data.</text>
</comment>
<evidence type="ECO:0000313" key="1">
    <source>
        <dbReference type="EMBL" id="ERG63505.1"/>
    </source>
</evidence>
<dbReference type="EMBL" id="ASHR01000031">
    <property type="protein sequence ID" value="ERG63505.1"/>
    <property type="molecule type" value="Genomic_DNA"/>
</dbReference>
<sequence length="109" mass="12835">MSIWIRPVGDEGGPWLEAGGFVDVGPTFEPEQEPWSWSEESKPVPASFSFELDVEVESKWLWRTLGGERRIEKRRRLRFERSALRARKERRARRRRMQRLAIGLPGVKD</sequence>
<protein>
    <submittedName>
        <fullName evidence="1">Uncharacterized protein</fullName>
    </submittedName>
</protein>
<dbReference type="AlphaFoldDB" id="U1MS61"/>
<proteinExistence type="predicted"/>